<accession>A0ABM9H6Q3</accession>
<reference evidence="3" key="1">
    <citation type="submission" date="2022-03" db="EMBL/GenBank/DDBJ databases">
        <authorList>
            <person name="Leyn A S."/>
        </authorList>
    </citation>
    <scope>NUCLEOTIDE SEQUENCE</scope>
    <source>
        <strain evidence="3">Streptomyces globisporus 4-3</strain>
    </source>
</reference>
<comment type="caution">
    <text evidence="3">The sequence shown here is derived from an EMBL/GenBank/DDBJ whole genome shotgun (WGS) entry which is preliminary data.</text>
</comment>
<evidence type="ECO:0000256" key="2">
    <source>
        <dbReference type="SAM" id="MobiDB-lite"/>
    </source>
</evidence>
<protein>
    <submittedName>
        <fullName evidence="3">Alkaline shock protein 23</fullName>
    </submittedName>
</protein>
<dbReference type="PANTHER" id="PTHR34297">
    <property type="entry name" value="HYPOTHETICAL CYTOSOLIC PROTEIN-RELATED"/>
    <property type="match status" value="1"/>
</dbReference>
<dbReference type="EMBL" id="CAKXYP010000024">
    <property type="protein sequence ID" value="CAH9419328.1"/>
    <property type="molecule type" value="Genomic_DNA"/>
</dbReference>
<feature type="region of interest" description="Disordered" evidence="2">
    <location>
        <begin position="1"/>
        <end position="20"/>
    </location>
</feature>
<feature type="region of interest" description="Disordered" evidence="2">
    <location>
        <begin position="34"/>
        <end position="57"/>
    </location>
</feature>
<gene>
    <name evidence="3" type="ORF">SGL43_06383</name>
</gene>
<evidence type="ECO:0000256" key="1">
    <source>
        <dbReference type="ARBA" id="ARBA00005721"/>
    </source>
</evidence>
<feature type="compositionally biased region" description="Low complexity" evidence="2">
    <location>
        <begin position="179"/>
        <end position="192"/>
    </location>
</feature>
<dbReference type="Pfam" id="PF03780">
    <property type="entry name" value="Asp23"/>
    <property type="match status" value="1"/>
</dbReference>
<keyword evidence="4" id="KW-1185">Reference proteome</keyword>
<dbReference type="PANTHER" id="PTHR34297:SF3">
    <property type="entry name" value="ALKALINE SHOCK PROTEIN 23"/>
    <property type="match status" value="1"/>
</dbReference>
<feature type="region of interest" description="Disordered" evidence="2">
    <location>
        <begin position="168"/>
        <end position="192"/>
    </location>
</feature>
<organism evidence="3 4">
    <name type="scientific">Streptomyces globisporus</name>
    <dbReference type="NCBI Taxonomy" id="1908"/>
    <lineage>
        <taxon>Bacteria</taxon>
        <taxon>Bacillati</taxon>
        <taxon>Actinomycetota</taxon>
        <taxon>Actinomycetes</taxon>
        <taxon>Kitasatosporales</taxon>
        <taxon>Streptomycetaceae</taxon>
        <taxon>Streptomyces</taxon>
    </lineage>
</organism>
<dbReference type="Proteomes" id="UP001154015">
    <property type="component" value="Unassembled WGS sequence"/>
</dbReference>
<comment type="similarity">
    <text evidence="1">Belongs to the asp23 family.</text>
</comment>
<evidence type="ECO:0000313" key="4">
    <source>
        <dbReference type="Proteomes" id="UP001154015"/>
    </source>
</evidence>
<sequence length="192" mass="19769">MAYAVEQAQSEEGGRTGREGDRFVAMTLCEADMADTESLGTGTTTDRGSEGSRGRGRTTIADNVVAAIAGIAIRETDGVHSIGRGASKALGAVTGRMSGSSGSSAAGRAVKVEVGEKQAAIDVDVKVEYGTTIHELADLIRTHVTDAVETMTGLEVVEINIVVFDVHIPGDDDDDSDDQGGSRSGGSSPRVQ</sequence>
<evidence type="ECO:0000313" key="3">
    <source>
        <dbReference type="EMBL" id="CAH9419328.1"/>
    </source>
</evidence>
<proteinExistence type="inferred from homology"/>
<dbReference type="InterPro" id="IPR005531">
    <property type="entry name" value="Asp23"/>
</dbReference>
<name>A0ABM9H6Q3_STRGL</name>